<keyword evidence="1" id="KW-1133">Transmembrane helix</keyword>
<dbReference type="Pfam" id="PF07584">
    <property type="entry name" value="BatA"/>
    <property type="match status" value="1"/>
</dbReference>
<dbReference type="SMART" id="SM00327">
    <property type="entry name" value="VWA"/>
    <property type="match status" value="1"/>
</dbReference>
<evidence type="ECO:0000259" key="2">
    <source>
        <dbReference type="SMART" id="SM00327"/>
    </source>
</evidence>
<dbReference type="EMBL" id="LAQJ01000089">
    <property type="protein sequence ID" value="KKO20592.1"/>
    <property type="molecule type" value="Genomic_DNA"/>
</dbReference>
<dbReference type="Gene3D" id="3.40.50.410">
    <property type="entry name" value="von Willebrand factor, type A domain"/>
    <property type="match status" value="1"/>
</dbReference>
<dbReference type="InterPro" id="IPR036465">
    <property type="entry name" value="vWFA_dom_sf"/>
</dbReference>
<feature type="transmembrane region" description="Helical" evidence="1">
    <location>
        <begin position="57"/>
        <end position="75"/>
    </location>
</feature>
<keyword evidence="1" id="KW-0472">Membrane</keyword>
<dbReference type="CDD" id="cd00198">
    <property type="entry name" value="vWFA"/>
    <property type="match status" value="1"/>
</dbReference>
<dbReference type="InterPro" id="IPR011933">
    <property type="entry name" value="Double_TM_dom"/>
</dbReference>
<keyword evidence="1" id="KW-0812">Transmembrane</keyword>
<dbReference type="Gene3D" id="3.40.50.880">
    <property type="match status" value="1"/>
</dbReference>
<dbReference type="Proteomes" id="UP000034954">
    <property type="component" value="Unassembled WGS sequence"/>
</dbReference>
<organism evidence="3 4">
    <name type="scientific">Candidatus Brocadia fulgida</name>
    <dbReference type="NCBI Taxonomy" id="380242"/>
    <lineage>
        <taxon>Bacteria</taxon>
        <taxon>Pseudomonadati</taxon>
        <taxon>Planctomycetota</taxon>
        <taxon>Candidatus Brocadiia</taxon>
        <taxon>Candidatus Brocadiales</taxon>
        <taxon>Candidatus Brocadiaceae</taxon>
        <taxon>Candidatus Brocadia</taxon>
    </lineage>
</organism>
<dbReference type="SUPFAM" id="SSF53300">
    <property type="entry name" value="vWA-like"/>
    <property type="match status" value="1"/>
</dbReference>
<evidence type="ECO:0000313" key="3">
    <source>
        <dbReference type="EMBL" id="KKO20592.1"/>
    </source>
</evidence>
<dbReference type="InterPro" id="IPR029062">
    <property type="entry name" value="Class_I_gatase-like"/>
</dbReference>
<comment type="caution">
    <text evidence="3">The sequence shown here is derived from an EMBL/GenBank/DDBJ whole genome shotgun (WGS) entry which is preliminary data.</text>
</comment>
<evidence type="ECO:0000313" key="4">
    <source>
        <dbReference type="Proteomes" id="UP000034954"/>
    </source>
</evidence>
<dbReference type="Pfam" id="PF13519">
    <property type="entry name" value="VWA_2"/>
    <property type="match status" value="1"/>
</dbReference>
<protein>
    <recommendedName>
        <fullName evidence="2">VWFA domain-containing protein</fullName>
    </recommendedName>
</protein>
<sequence length="710" mass="79838">MVSFLNPIFLLGILGASIPIIIHLINKKKAVSYKFAAIDFLLETNKRISIKFKIRQLILLILRACLLMFLALSLAKPFITNSGGGAEEKNIPTSSVIIIDDSFSMQYSDRQESFFSSAKMAAKRIIDALKKEDEAAVITCSSPTFLVLPELEDDKKHLLNFVDQTQPGFTPTHIAPALDAAVEILSTARTAVKRIFLLTDMTRSGWDPQWFKSGHEKLRRTVSRVHILDVSEAKPLKNIALTDVEPQLTPMEKNTEVHIKVTIANFSPAPVKDLPVHVFLNGKKSTQGFFHIETNTSETKEFFLTAEKGKDHYGWVEIPGDNLSVDNKRYFTINASQTINVLLIDGDPKTNIYESETFYLEKALNPGREHLSSINSSLCSIHEINTITFADFNIVFLCNVETLPQEKIQELEKFVQEGGAVIFTLGNKIDPEYYNNALGALLPHRLHTTRTFSSASPLSGEQPLHLKVTESVHPVLRILSEAQINMLSLAKFYRVFYVDPTPLGNCKTICSFSNDTPALIERQVGRGKSVLFTASIDRDWTDFPVKSFFLPVMQQLCRYVTGSMSEEIPKEILVKHAWQYPCPYDMNVIEITNPEGTKTIIPPQFVDNEKYFVYKETQAPGIYAVTVNETLHPQFPAYFPVNVDATESNLAKIDQNEIRACMGGTQLSITTSRLEKESHVLLGEATKTLWGQLLLLTFCILFIESFISRK</sequence>
<dbReference type="AlphaFoldDB" id="A0A0M2UXK2"/>
<dbReference type="InterPro" id="IPR024163">
    <property type="entry name" value="Aerotolerance_reg_N"/>
</dbReference>
<accession>A0A0M2UXK2</accession>
<feature type="domain" description="VWFA" evidence="2">
    <location>
        <begin position="92"/>
        <end position="259"/>
    </location>
</feature>
<name>A0A0M2UXK2_9BACT</name>
<feature type="transmembrane region" description="Helical" evidence="1">
    <location>
        <begin position="6"/>
        <end position="25"/>
    </location>
</feature>
<dbReference type="PANTHER" id="PTHR37464">
    <property type="entry name" value="BLL2463 PROTEIN"/>
    <property type="match status" value="1"/>
</dbReference>
<dbReference type="PANTHER" id="PTHR37464:SF1">
    <property type="entry name" value="BLL2463 PROTEIN"/>
    <property type="match status" value="1"/>
</dbReference>
<proteinExistence type="predicted"/>
<keyword evidence="4" id="KW-1185">Reference proteome</keyword>
<feature type="transmembrane region" description="Helical" evidence="1">
    <location>
        <begin position="689"/>
        <end position="707"/>
    </location>
</feature>
<dbReference type="InterPro" id="IPR002035">
    <property type="entry name" value="VWF_A"/>
</dbReference>
<evidence type="ECO:0000256" key="1">
    <source>
        <dbReference type="SAM" id="Phobius"/>
    </source>
</evidence>
<gene>
    <name evidence="3" type="ORF">BROFUL_00711</name>
</gene>
<reference evidence="3 4" key="1">
    <citation type="journal article" date="2013" name="BMC Microbiol.">
        <title>Identification of the type II cytochrome c maturation pathway in anammox bacteria by comparative genomics.</title>
        <authorList>
            <person name="Ferousi C."/>
            <person name="Speth D.R."/>
            <person name="Reimann J."/>
            <person name="Op den Camp H.J."/>
            <person name="Allen J.W."/>
            <person name="Keltjens J.T."/>
            <person name="Jetten M.S."/>
        </authorList>
    </citation>
    <scope>NUCLEOTIDE SEQUENCE [LARGE SCALE GENOMIC DNA]</scope>
    <source>
        <strain evidence="3">RU1</strain>
    </source>
</reference>
<dbReference type="SUPFAM" id="SSF52317">
    <property type="entry name" value="Class I glutamine amidotransferase-like"/>
    <property type="match status" value="1"/>
</dbReference>
<dbReference type="NCBIfam" id="TIGR02226">
    <property type="entry name" value="two_anch"/>
    <property type="match status" value="1"/>
</dbReference>